<dbReference type="RefSeq" id="WP_307254664.1">
    <property type="nucleotide sequence ID" value="NZ_JAUSTO010000008.1"/>
</dbReference>
<evidence type="ECO:0000313" key="5">
    <source>
        <dbReference type="Proteomes" id="UP001241537"/>
    </source>
</evidence>
<dbReference type="CDD" id="cd04186">
    <property type="entry name" value="GT_2_like_c"/>
    <property type="match status" value="1"/>
</dbReference>
<dbReference type="Pfam" id="PF13692">
    <property type="entry name" value="Glyco_trans_1_4"/>
    <property type="match status" value="1"/>
</dbReference>
<dbReference type="Pfam" id="PF08241">
    <property type="entry name" value="Methyltransf_11"/>
    <property type="match status" value="1"/>
</dbReference>
<dbReference type="PANTHER" id="PTHR43179">
    <property type="entry name" value="RHAMNOSYLTRANSFERASE WBBL"/>
    <property type="match status" value="1"/>
</dbReference>
<proteinExistence type="predicted"/>
<dbReference type="PANTHER" id="PTHR43179:SF7">
    <property type="entry name" value="RHAMNOSYLTRANSFERASE WBBL"/>
    <property type="match status" value="1"/>
</dbReference>
<protein>
    <submittedName>
        <fullName evidence="4">GT2 family glycosyltransferase</fullName>
    </submittedName>
</protein>
<dbReference type="EMBL" id="JAUSTO010000008">
    <property type="protein sequence ID" value="MDQ0152786.1"/>
    <property type="molecule type" value="Genomic_DNA"/>
</dbReference>
<evidence type="ECO:0000259" key="2">
    <source>
        <dbReference type="Pfam" id="PF00535"/>
    </source>
</evidence>
<dbReference type="InterPro" id="IPR013216">
    <property type="entry name" value="Methyltransf_11"/>
</dbReference>
<organism evidence="4 5">
    <name type="scientific">Moryella indoligenes</name>
    <dbReference type="NCBI Taxonomy" id="371674"/>
    <lineage>
        <taxon>Bacteria</taxon>
        <taxon>Bacillati</taxon>
        <taxon>Bacillota</taxon>
        <taxon>Clostridia</taxon>
        <taxon>Lachnospirales</taxon>
        <taxon>Lachnospiraceae</taxon>
        <taxon>Moryella</taxon>
    </lineage>
</organism>
<evidence type="ECO:0000313" key="4">
    <source>
        <dbReference type="EMBL" id="MDQ0152786.1"/>
    </source>
</evidence>
<dbReference type="CDD" id="cd02440">
    <property type="entry name" value="AdoMet_MTases"/>
    <property type="match status" value="1"/>
</dbReference>
<gene>
    <name evidence="4" type="ORF">J2S20_001484</name>
</gene>
<accession>A0AAE4AM61</accession>
<name>A0AAE4AM61_9FIRM</name>
<dbReference type="InterPro" id="IPR001173">
    <property type="entry name" value="Glyco_trans_2-like"/>
</dbReference>
<comment type="caution">
    <text evidence="4">The sequence shown here is derived from an EMBL/GenBank/DDBJ whole genome shotgun (WGS) entry which is preliminary data.</text>
</comment>
<dbReference type="GO" id="GO:0008757">
    <property type="term" value="F:S-adenosylmethionine-dependent methyltransferase activity"/>
    <property type="evidence" value="ECO:0007669"/>
    <property type="project" value="InterPro"/>
</dbReference>
<dbReference type="Proteomes" id="UP001241537">
    <property type="component" value="Unassembled WGS sequence"/>
</dbReference>
<feature type="coiled-coil region" evidence="1">
    <location>
        <begin position="463"/>
        <end position="519"/>
    </location>
</feature>
<dbReference type="SUPFAM" id="SSF53448">
    <property type="entry name" value="Nucleotide-diphospho-sugar transferases"/>
    <property type="match status" value="1"/>
</dbReference>
<keyword evidence="1" id="KW-0175">Coiled coil</keyword>
<dbReference type="Gene3D" id="3.40.50.150">
    <property type="entry name" value="Vaccinia Virus protein VP39"/>
    <property type="match status" value="1"/>
</dbReference>
<feature type="domain" description="Glycosyltransferase 2-like" evidence="2">
    <location>
        <begin position="650"/>
        <end position="777"/>
    </location>
</feature>
<dbReference type="Pfam" id="PF00535">
    <property type="entry name" value="Glycos_transf_2"/>
    <property type="match status" value="1"/>
</dbReference>
<keyword evidence="5" id="KW-1185">Reference proteome</keyword>
<reference evidence="4" key="1">
    <citation type="submission" date="2023-07" db="EMBL/GenBank/DDBJ databases">
        <title>Genomic Encyclopedia of Type Strains, Phase IV (KMG-IV): sequencing the most valuable type-strain genomes for metagenomic binning, comparative biology and taxonomic classification.</title>
        <authorList>
            <person name="Goeker M."/>
        </authorList>
    </citation>
    <scope>NUCLEOTIDE SEQUENCE</scope>
    <source>
        <strain evidence="4">DSM 19659</strain>
    </source>
</reference>
<dbReference type="SUPFAM" id="SSF53756">
    <property type="entry name" value="UDP-Glycosyltransferase/glycogen phosphorylase"/>
    <property type="match status" value="1"/>
</dbReference>
<dbReference type="CDD" id="cd03801">
    <property type="entry name" value="GT4_PimA-like"/>
    <property type="match status" value="1"/>
</dbReference>
<dbReference type="InterPro" id="IPR029044">
    <property type="entry name" value="Nucleotide-diphossugar_trans"/>
</dbReference>
<dbReference type="Gene3D" id="3.90.550.10">
    <property type="entry name" value="Spore Coat Polysaccharide Biosynthesis Protein SpsA, Chain A"/>
    <property type="match status" value="1"/>
</dbReference>
<dbReference type="Gene3D" id="3.40.50.2000">
    <property type="entry name" value="Glycogen Phosphorylase B"/>
    <property type="match status" value="1"/>
</dbReference>
<sequence>MSERTAELRRLYEHFGGDTGRLLSEYPELSNLCVFSDRREGLLEWFSFRAHASLLSVGSGLGALLPLYLRRGLSVTLLDSDREALEFSLLRAQNKGGESREQPAVRTLCGTISELPDTARYDYIIFDGTLHREDSAAVERAKQLLTPEGVLIVAVDNAYGVRAFTGAETEENAMGRESLCRLLSAGERGAVSCYYPEPLRTLPNELYSERRLPGEGELSRVIPAYGFPLYTAINPGEKYDAICREGLFPQFADAYLCFWQREDAAGARFADTAIYVKYNRNRRAEYQLKTVIREDGGRRWVEKVALSEAGRQHIQDFRRRRELLLSEGSGIRYAEAELSEDGMCARFPWVEGESLTALLLREIHSGRAVTEVLSEALQRVLGAGEVHNLDSIFDNFLVQERAEGIAEAELSGIDYEWVSETPVERGFVRYRALRAFYESQRESLKLPEKEVFFRSFGTDAAELKRFEEQEAAFQRRIAGEEQAVYLDRFVSELRSRETIETTERDLRIANERLSGFRAELKEKDAAIRKMTEVKRLTDNHVTNLEIMISDLRREAQAAGELMRYLGRHQTLLSRIRRRLGDSFNARYPRGSRERKRLAYRKQALLHPIRHYRLTSTEEGRNLIEGDFAIGDIYREHGRLHFPHQDAPLVSIVIPCYNQIEYTYACLLSILQHTQGIPYEIIIADDVSTDETRHLERFAGGLIISRNSVNQGFLRNCNQAAAKARGEYIFFLNNDTKVTEGWLDWLLKLIQSDARIGMVGSKLVYPDGRLQEAGGIIWSDASGWNYGRLQDPDAPEYNYVKDVDYMSGAAILIRRPLWEEIGGFDERYAPAYCEDSDLAFEVRRHGYRVVYQPKSVVIHFEGVSNGTDVQGTGLKRYQIENTEKLKEKWKEELQQQFENIGSPDPFRARERSRGKKIVLVVDHYVPTFDRDAGSRTTWQYLQMLVKQGFQVKFLGDNFAHEEPYTTALQQLGIEVLYGQEMQVGIWEWIERHERDIHLVYLNRPHIASKYIDFIQSRTGLKVLYYGHDLHFLRERREYELTGDPEKRESSDYWKSVELSLMHKADMSFYPSEVECEAIRRLDPGIRVKALTAYLWDSFPEDIETDYERREGLLFVGGFAHPPNADAVLWFLDEVWPKLQGGKKLNFYIVGSKAPEEISARHDPEHGVHVLGFVSDEELRSLYNRCRLVVVPLRYGAGVKGKVIEALYYGAAVVTSSVGAEGIPGAEEVMCIADHADALAEAIRSLYPDSAALRALSLRAQLYVREHNSMEAAWKVVAEDFLS</sequence>
<evidence type="ECO:0000256" key="1">
    <source>
        <dbReference type="SAM" id="Coils"/>
    </source>
</evidence>
<dbReference type="SUPFAM" id="SSF53335">
    <property type="entry name" value="S-adenosyl-L-methionine-dependent methyltransferases"/>
    <property type="match status" value="1"/>
</dbReference>
<feature type="domain" description="Methyltransferase type 11" evidence="3">
    <location>
        <begin position="55"/>
        <end position="153"/>
    </location>
</feature>
<dbReference type="InterPro" id="IPR029063">
    <property type="entry name" value="SAM-dependent_MTases_sf"/>
</dbReference>
<evidence type="ECO:0000259" key="3">
    <source>
        <dbReference type="Pfam" id="PF08241"/>
    </source>
</evidence>